<dbReference type="SUPFAM" id="SSF52540">
    <property type="entry name" value="P-loop containing nucleoside triphosphate hydrolases"/>
    <property type="match status" value="1"/>
</dbReference>
<protein>
    <submittedName>
        <fullName evidence="2">Predicted P-loop ATPase</fullName>
    </submittedName>
</protein>
<accession>A0A377GWK5</accession>
<dbReference type="RefSeq" id="WP_115269329.1">
    <property type="nucleotide sequence ID" value="NZ_UGGU01000003.1"/>
</dbReference>
<dbReference type="InterPro" id="IPR011646">
    <property type="entry name" value="KAP_P-loop"/>
</dbReference>
<feature type="domain" description="KAP NTPase" evidence="1">
    <location>
        <begin position="61"/>
        <end position="323"/>
    </location>
</feature>
<keyword evidence="3" id="KW-1185">Reference proteome</keyword>
<dbReference type="EMBL" id="UGGU01000003">
    <property type="protein sequence ID" value="STO31223.1"/>
    <property type="molecule type" value="Genomic_DNA"/>
</dbReference>
<dbReference type="OrthoDB" id="88903at2"/>
<evidence type="ECO:0000259" key="1">
    <source>
        <dbReference type="Pfam" id="PF07693"/>
    </source>
</evidence>
<name>A0A377GWK5_9FUSO</name>
<dbReference type="Pfam" id="PF07693">
    <property type="entry name" value="KAP_NTPase"/>
    <property type="match status" value="1"/>
</dbReference>
<gene>
    <name evidence="2" type="ORF">NCTC10723_00668</name>
</gene>
<evidence type="ECO:0000313" key="3">
    <source>
        <dbReference type="Proteomes" id="UP000255328"/>
    </source>
</evidence>
<proteinExistence type="predicted"/>
<organism evidence="2 3">
    <name type="scientific">Fusobacterium necrogenes</name>
    <dbReference type="NCBI Taxonomy" id="858"/>
    <lineage>
        <taxon>Bacteria</taxon>
        <taxon>Fusobacteriati</taxon>
        <taxon>Fusobacteriota</taxon>
        <taxon>Fusobacteriia</taxon>
        <taxon>Fusobacteriales</taxon>
        <taxon>Fusobacteriaceae</taxon>
        <taxon>Fusobacterium</taxon>
    </lineage>
</organism>
<dbReference type="Proteomes" id="UP000255328">
    <property type="component" value="Unassembled WGS sequence"/>
</dbReference>
<evidence type="ECO:0000313" key="2">
    <source>
        <dbReference type="EMBL" id="STO31223.1"/>
    </source>
</evidence>
<sequence>MKHYEKLTKKRKAFIEQLYNLINTQFEEQEKLVELESLKKVKKQKDKIKLIIEELENNSDHIQRIFIDAPWGMGKSFFSKALKEKIEKENVIRGEEIKLININAWETDYFSDPMKSLIGEIDEAIGLSNTIKEEAKNLFSRGIQTLKKIGWDEAVNFIGEIGLNKILNTVGISEEKRKEIIDTFNETKDINTDELKEYQRYKKLVSNFKIALSKNKKLKVIVIDELDRCKPTYAIELLETIKHFFGVKNIIFVFLVNKKQLQSIISTSYLQDDECSEYFEKFFDIQFNLPELEYEDFIQIEYDKYNQPQTYEVNNEGISEDDIRIYESIFLDAFSSNCDSSVVSPRNFIKSFKKFRILLASLEKWEKGSYPLMIMLILYFIKEEFFNKIKNDGKNVENKNDNNGDISIALLCFKTFFEYLNGEKIGKEQLNLGNIISSYQGYKIKDKYFADIYYKILLQVLFFETGEIRKRKDISHLLNYLTLGESVNIYNDLRIEIKIDNKRIVFNEIYLGIYPQDFMSNEFKNVGYIKIIKKSFSEKELKKYYLTERGNSYYSTALLEAWAEQKYNFTTNIK</sequence>
<dbReference type="AlphaFoldDB" id="A0A377GWK5"/>
<reference evidence="2 3" key="1">
    <citation type="submission" date="2018-06" db="EMBL/GenBank/DDBJ databases">
        <authorList>
            <consortium name="Pathogen Informatics"/>
            <person name="Doyle S."/>
        </authorList>
    </citation>
    <scope>NUCLEOTIDE SEQUENCE [LARGE SCALE GENOMIC DNA]</scope>
    <source>
        <strain evidence="2 3">NCTC10723</strain>
    </source>
</reference>
<dbReference type="Gene3D" id="3.40.50.300">
    <property type="entry name" value="P-loop containing nucleotide triphosphate hydrolases"/>
    <property type="match status" value="1"/>
</dbReference>
<dbReference type="InterPro" id="IPR027417">
    <property type="entry name" value="P-loop_NTPase"/>
</dbReference>